<dbReference type="CDD" id="cd00060">
    <property type="entry name" value="FHA"/>
    <property type="match status" value="1"/>
</dbReference>
<dbReference type="SMART" id="SM00240">
    <property type="entry name" value="FHA"/>
    <property type="match status" value="1"/>
</dbReference>
<sequence>MTVLRLHWIGNLVMDCRFPESILSKVSDIYRPKVMEFPKNQEEVKIGREDSNSVNDFNLESCIYRPLITQHHATVKRTPNGKFELHDHSLNGTFVNYTRIGESVILRNDDIVCFGCFDSFGVEPGERVSGFPWDQKYVVYFGPPEDDPFMDDADNDQ</sequence>
<accession>A0A0R3SXM1</accession>
<dbReference type="EMBL" id="CABIJS010000111">
    <property type="protein sequence ID" value="VUZ43547.1"/>
    <property type="molecule type" value="Genomic_DNA"/>
</dbReference>
<dbReference type="Proteomes" id="UP000274504">
    <property type="component" value="Unassembled WGS sequence"/>
</dbReference>
<organism evidence="6">
    <name type="scientific">Hymenolepis diminuta</name>
    <name type="common">Rat tapeworm</name>
    <dbReference type="NCBI Taxonomy" id="6216"/>
    <lineage>
        <taxon>Eukaryota</taxon>
        <taxon>Metazoa</taxon>
        <taxon>Spiralia</taxon>
        <taxon>Lophotrochozoa</taxon>
        <taxon>Platyhelminthes</taxon>
        <taxon>Cestoda</taxon>
        <taxon>Eucestoda</taxon>
        <taxon>Cyclophyllidea</taxon>
        <taxon>Hymenolepididae</taxon>
        <taxon>Hymenolepis</taxon>
    </lineage>
</organism>
<feature type="domain" description="FHA" evidence="1">
    <location>
        <begin position="44"/>
        <end position="100"/>
    </location>
</feature>
<evidence type="ECO:0000313" key="3">
    <source>
        <dbReference type="EMBL" id="VUZ43547.1"/>
    </source>
</evidence>
<evidence type="ECO:0000313" key="4">
    <source>
        <dbReference type="Proteomes" id="UP000274504"/>
    </source>
</evidence>
<dbReference type="EMBL" id="UYSG01011727">
    <property type="protein sequence ID" value="VDL63462.1"/>
    <property type="molecule type" value="Genomic_DNA"/>
</dbReference>
<dbReference type="Gene3D" id="2.60.200.20">
    <property type="match status" value="1"/>
</dbReference>
<proteinExistence type="predicted"/>
<dbReference type="InterPro" id="IPR000253">
    <property type="entry name" value="FHA_dom"/>
</dbReference>
<evidence type="ECO:0000313" key="6">
    <source>
        <dbReference type="WBParaSite" id="HDID_0001050701-mRNA-1"/>
    </source>
</evidence>
<dbReference type="OrthoDB" id="436852at2759"/>
<dbReference type="InterPro" id="IPR008984">
    <property type="entry name" value="SMAD_FHA_dom_sf"/>
</dbReference>
<protein>
    <submittedName>
        <fullName evidence="6">FHA domain-containing protein</fullName>
    </submittedName>
</protein>
<keyword evidence="5" id="KW-1185">Reference proteome</keyword>
<reference evidence="6" key="1">
    <citation type="submission" date="2017-02" db="UniProtKB">
        <authorList>
            <consortium name="WormBaseParasite"/>
        </authorList>
    </citation>
    <scope>IDENTIFICATION</scope>
</reference>
<dbReference type="SUPFAM" id="SSF49879">
    <property type="entry name" value="SMAD/FHA domain"/>
    <property type="match status" value="1"/>
</dbReference>
<dbReference type="AlphaFoldDB" id="A0A0R3SXM1"/>
<dbReference type="WBParaSite" id="HDID_0001050701-mRNA-1">
    <property type="protein sequence ID" value="HDID_0001050701-mRNA-1"/>
    <property type="gene ID" value="HDID_0001050701"/>
</dbReference>
<reference evidence="3 5" key="3">
    <citation type="submission" date="2019-07" db="EMBL/GenBank/DDBJ databases">
        <authorList>
            <person name="Jastrzebski P J."/>
            <person name="Paukszto L."/>
            <person name="Jastrzebski P J."/>
        </authorList>
    </citation>
    <scope>NUCLEOTIDE SEQUENCE [LARGE SCALE GENOMIC DNA]</scope>
    <source>
        <strain evidence="3 5">WMS-il1</strain>
    </source>
</reference>
<dbReference type="Proteomes" id="UP000321570">
    <property type="component" value="Unassembled WGS sequence"/>
</dbReference>
<gene>
    <name evidence="2" type="ORF">HDID_LOCUS10505</name>
    <name evidence="3" type="ORF">WMSIL1_LOCUS3831</name>
</gene>
<reference evidence="2 4" key="2">
    <citation type="submission" date="2018-11" db="EMBL/GenBank/DDBJ databases">
        <authorList>
            <consortium name="Pathogen Informatics"/>
        </authorList>
    </citation>
    <scope>NUCLEOTIDE SEQUENCE [LARGE SCALE GENOMIC DNA]</scope>
</reference>
<evidence type="ECO:0000313" key="2">
    <source>
        <dbReference type="EMBL" id="VDL63462.1"/>
    </source>
</evidence>
<evidence type="ECO:0000259" key="1">
    <source>
        <dbReference type="PROSITE" id="PS50006"/>
    </source>
</evidence>
<dbReference type="STRING" id="6216.A0A0R3SXM1"/>
<evidence type="ECO:0000313" key="5">
    <source>
        <dbReference type="Proteomes" id="UP000321570"/>
    </source>
</evidence>
<name>A0A0R3SXM1_HYMDI</name>
<dbReference type="PROSITE" id="PS50006">
    <property type="entry name" value="FHA_DOMAIN"/>
    <property type="match status" value="1"/>
</dbReference>
<dbReference type="Pfam" id="PF00498">
    <property type="entry name" value="FHA"/>
    <property type="match status" value="1"/>
</dbReference>